<proteinExistence type="predicted"/>
<keyword evidence="4" id="KW-1185">Reference proteome</keyword>
<dbReference type="Proteomes" id="UP000518266">
    <property type="component" value="Unassembled WGS sequence"/>
</dbReference>
<keyword evidence="2" id="KW-1133">Transmembrane helix</keyword>
<protein>
    <recommendedName>
        <fullName evidence="5">Transmembrane protein</fullName>
    </recommendedName>
</protein>
<gene>
    <name evidence="3" type="ORF">F7725_027327</name>
</gene>
<evidence type="ECO:0008006" key="5">
    <source>
        <dbReference type="Google" id="ProtNLM"/>
    </source>
</evidence>
<accession>A0A7J5XDI5</accession>
<reference evidence="3 4" key="1">
    <citation type="submission" date="2020-03" db="EMBL/GenBank/DDBJ databases">
        <title>Dissostichus mawsoni Genome sequencing and assembly.</title>
        <authorList>
            <person name="Park H."/>
        </authorList>
    </citation>
    <scope>NUCLEOTIDE SEQUENCE [LARGE SCALE GENOMIC DNA]</scope>
    <source>
        <strain evidence="3">DM0001</strain>
        <tissue evidence="3">Muscle</tissue>
    </source>
</reference>
<feature type="transmembrane region" description="Helical" evidence="2">
    <location>
        <begin position="21"/>
        <end position="46"/>
    </location>
</feature>
<comment type="caution">
    <text evidence="3">The sequence shown here is derived from an EMBL/GenBank/DDBJ whole genome shotgun (WGS) entry which is preliminary data.</text>
</comment>
<feature type="region of interest" description="Disordered" evidence="1">
    <location>
        <begin position="85"/>
        <end position="112"/>
    </location>
</feature>
<keyword evidence="2" id="KW-0812">Transmembrane</keyword>
<evidence type="ECO:0000256" key="2">
    <source>
        <dbReference type="SAM" id="Phobius"/>
    </source>
</evidence>
<dbReference type="AlphaFoldDB" id="A0A7J5XDI5"/>
<evidence type="ECO:0000313" key="3">
    <source>
        <dbReference type="EMBL" id="KAF3834769.1"/>
    </source>
</evidence>
<sequence length="202" mass="22481">MKRCLQHPLVTYSEGASPHETFCASCCLVVMVSLLCLISPGVLLALDDKWEAEASQAWAHGNDFNCPALWATIIFQLRPPLSGLPEVTSTGGGESQSEEHGDERGARRRVSVMRDRAVEEAHGVDKWMSSDEKKISEEHERGEERRALIQQVTHVLHPVPAAAHQGFFPFFTEDELDADSLRLRYNGKHREQPHQGLTGVSS</sequence>
<name>A0A7J5XDI5_DISMA</name>
<organism evidence="3 4">
    <name type="scientific">Dissostichus mawsoni</name>
    <name type="common">Antarctic cod</name>
    <dbReference type="NCBI Taxonomy" id="36200"/>
    <lineage>
        <taxon>Eukaryota</taxon>
        <taxon>Metazoa</taxon>
        <taxon>Chordata</taxon>
        <taxon>Craniata</taxon>
        <taxon>Vertebrata</taxon>
        <taxon>Euteleostomi</taxon>
        <taxon>Actinopterygii</taxon>
        <taxon>Neopterygii</taxon>
        <taxon>Teleostei</taxon>
        <taxon>Neoteleostei</taxon>
        <taxon>Acanthomorphata</taxon>
        <taxon>Eupercaria</taxon>
        <taxon>Perciformes</taxon>
        <taxon>Notothenioidei</taxon>
        <taxon>Nototheniidae</taxon>
        <taxon>Dissostichus</taxon>
    </lineage>
</organism>
<keyword evidence="2" id="KW-0472">Membrane</keyword>
<evidence type="ECO:0000313" key="4">
    <source>
        <dbReference type="Proteomes" id="UP000518266"/>
    </source>
</evidence>
<dbReference type="EMBL" id="JAAKFY010000025">
    <property type="protein sequence ID" value="KAF3834769.1"/>
    <property type="molecule type" value="Genomic_DNA"/>
</dbReference>
<evidence type="ECO:0000256" key="1">
    <source>
        <dbReference type="SAM" id="MobiDB-lite"/>
    </source>
</evidence>